<accession>A0AAV4JA11</accession>
<protein>
    <recommendedName>
        <fullName evidence="4">C-type lectin domain-containing protein</fullName>
    </recommendedName>
</protein>
<evidence type="ECO:0008006" key="4">
    <source>
        <dbReference type="Google" id="ProtNLM"/>
    </source>
</evidence>
<evidence type="ECO:0000313" key="3">
    <source>
        <dbReference type="Proteomes" id="UP000762676"/>
    </source>
</evidence>
<gene>
    <name evidence="2" type="ORF">ElyMa_003270900</name>
</gene>
<reference evidence="2 3" key="1">
    <citation type="journal article" date="2021" name="Elife">
        <title>Chloroplast acquisition without the gene transfer in kleptoplastic sea slugs, Plakobranchus ocellatus.</title>
        <authorList>
            <person name="Maeda T."/>
            <person name="Takahashi S."/>
            <person name="Yoshida T."/>
            <person name="Shimamura S."/>
            <person name="Takaki Y."/>
            <person name="Nagai Y."/>
            <person name="Toyoda A."/>
            <person name="Suzuki Y."/>
            <person name="Arimoto A."/>
            <person name="Ishii H."/>
            <person name="Satoh N."/>
            <person name="Nishiyama T."/>
            <person name="Hasebe M."/>
            <person name="Maruyama T."/>
            <person name="Minagawa J."/>
            <person name="Obokata J."/>
            <person name="Shigenobu S."/>
        </authorList>
    </citation>
    <scope>NUCLEOTIDE SEQUENCE [LARGE SCALE GENOMIC DNA]</scope>
</reference>
<organism evidence="2 3">
    <name type="scientific">Elysia marginata</name>
    <dbReference type="NCBI Taxonomy" id="1093978"/>
    <lineage>
        <taxon>Eukaryota</taxon>
        <taxon>Metazoa</taxon>
        <taxon>Spiralia</taxon>
        <taxon>Lophotrochozoa</taxon>
        <taxon>Mollusca</taxon>
        <taxon>Gastropoda</taxon>
        <taxon>Heterobranchia</taxon>
        <taxon>Euthyneura</taxon>
        <taxon>Panpulmonata</taxon>
        <taxon>Sacoglossa</taxon>
        <taxon>Placobranchoidea</taxon>
        <taxon>Plakobranchidae</taxon>
        <taxon>Elysia</taxon>
    </lineage>
</organism>
<keyword evidence="1" id="KW-0732">Signal</keyword>
<dbReference type="Proteomes" id="UP000762676">
    <property type="component" value="Unassembled WGS sequence"/>
</dbReference>
<sequence length="154" mass="16889">MFISLLPLIVVCLVGDTLQDSCEGYKWKLIAPSRSCVKIRDGVKVSLYEAKLWCQNFGADLVKIRTEDMNRVLAVQPAAFYHLATCHAQYHSIGYLLAVLRSPYEYENKSYFRIERTGTSPLEPQWLAVGIAAGVTAGVTAGVIAGVTADAVHP</sequence>
<dbReference type="CDD" id="cd00037">
    <property type="entry name" value="CLECT"/>
    <property type="match status" value="1"/>
</dbReference>
<dbReference type="EMBL" id="BMAT01006736">
    <property type="protein sequence ID" value="GFS18763.1"/>
    <property type="molecule type" value="Genomic_DNA"/>
</dbReference>
<feature type="signal peptide" evidence="1">
    <location>
        <begin position="1"/>
        <end position="19"/>
    </location>
</feature>
<feature type="chain" id="PRO_5043932468" description="C-type lectin domain-containing protein" evidence="1">
    <location>
        <begin position="20"/>
        <end position="154"/>
    </location>
</feature>
<evidence type="ECO:0000256" key="1">
    <source>
        <dbReference type="SAM" id="SignalP"/>
    </source>
</evidence>
<name>A0AAV4JA11_9GAST</name>
<dbReference type="InterPro" id="IPR016187">
    <property type="entry name" value="CTDL_fold"/>
</dbReference>
<keyword evidence="3" id="KW-1185">Reference proteome</keyword>
<evidence type="ECO:0000313" key="2">
    <source>
        <dbReference type="EMBL" id="GFS18763.1"/>
    </source>
</evidence>
<dbReference type="SUPFAM" id="SSF56436">
    <property type="entry name" value="C-type lectin-like"/>
    <property type="match status" value="1"/>
</dbReference>
<proteinExistence type="predicted"/>
<dbReference type="AlphaFoldDB" id="A0AAV4JA11"/>
<comment type="caution">
    <text evidence="2">The sequence shown here is derived from an EMBL/GenBank/DDBJ whole genome shotgun (WGS) entry which is preliminary data.</text>
</comment>